<dbReference type="PANTHER" id="PTHR11669">
    <property type="entry name" value="REPLICATION FACTOR C / DNA POLYMERASE III GAMMA-TAU SUBUNIT"/>
    <property type="match status" value="1"/>
</dbReference>
<dbReference type="CDD" id="cd00009">
    <property type="entry name" value="AAA"/>
    <property type="match status" value="1"/>
</dbReference>
<dbReference type="SMART" id="SM00382">
    <property type="entry name" value="AAA"/>
    <property type="match status" value="1"/>
</dbReference>
<gene>
    <name evidence="13" type="ORF">DES51_11568</name>
</gene>
<evidence type="ECO:0000256" key="11">
    <source>
        <dbReference type="ARBA" id="ARBA00049244"/>
    </source>
</evidence>
<keyword evidence="8" id="KW-0862">Zinc</keyword>
<dbReference type="SUPFAM" id="SSF48019">
    <property type="entry name" value="post-AAA+ oligomerization domain-like"/>
    <property type="match status" value="1"/>
</dbReference>
<dbReference type="NCBIfam" id="TIGR02397">
    <property type="entry name" value="dnaX_nterm"/>
    <property type="match status" value="1"/>
</dbReference>
<sequence length="578" mass="65778">MAYKALYRTYRPTNFDEVAGQQHIVKTLQNAVRQNKIAHAYLFCGPRGTGKTTIAKIFAKAINCEADDNKPCLKCSNCLAVQDGSHPDVIEIDAASNNGVDEVRELIEKVKYAPLKGKYKVYIIDEVHMMSAGAFNALLKTIEEPPEHVIFIFATTEPQKVLPTIISRCQRYDFTKVSINDMKQRLITVLNYENIKYDDEAIRLICQLADGGVRDAFSILDQVIAYAQDEVQVHHVNEIYGIMTVKEKIELLQMVGDKDALNLMNKVSALIEKGIDIKRCTMDLIDILKETVIHDYTQDSSMLKILADDEIHSAKINKSTKERLKMIEYLMDAYDKYRFAANVGSYFEVCLLNMIEPEVQTTVQTPIKSEERKNVSRETSKPVQTIPEPEAFYMPEPEFMDMPQEIVVERKAKPMVVREAKSAKPLKDEMILRLLVGANKAFKQADSDKMKALDDYYHDPAWAKEANLLRGSKIVASGEQYVILSVDNQAIANQINELDSDNKFLSFMNLVLSKSKKVFAITATHQSEVIKEFVRRQKNGTLPEPMSFEIEEEKKTEKSDREIVTDLFGEENLIIKED</sequence>
<feature type="domain" description="AAA+ ATPase" evidence="12">
    <location>
        <begin position="37"/>
        <end position="178"/>
    </location>
</feature>
<dbReference type="FunFam" id="3.40.50.300:FF:000014">
    <property type="entry name" value="DNA polymerase III subunit gamma/tau"/>
    <property type="match status" value="1"/>
</dbReference>
<keyword evidence="7" id="KW-0547">Nucleotide-binding</keyword>
<evidence type="ECO:0000256" key="2">
    <source>
        <dbReference type="ARBA" id="ARBA00012417"/>
    </source>
</evidence>
<dbReference type="Proteomes" id="UP000247612">
    <property type="component" value="Unassembled WGS sequence"/>
</dbReference>
<comment type="catalytic activity">
    <reaction evidence="11">
        <text>DNA(n) + a 2'-deoxyribonucleoside 5'-triphosphate = DNA(n+1) + diphosphate</text>
        <dbReference type="Rhea" id="RHEA:22508"/>
        <dbReference type="Rhea" id="RHEA-COMP:17339"/>
        <dbReference type="Rhea" id="RHEA-COMP:17340"/>
        <dbReference type="ChEBI" id="CHEBI:33019"/>
        <dbReference type="ChEBI" id="CHEBI:61560"/>
        <dbReference type="ChEBI" id="CHEBI:173112"/>
        <dbReference type="EC" id="2.7.7.7"/>
    </reaction>
</comment>
<evidence type="ECO:0000256" key="9">
    <source>
        <dbReference type="ARBA" id="ARBA00022840"/>
    </source>
</evidence>
<dbReference type="Pfam" id="PF13177">
    <property type="entry name" value="DNA_pol3_delta2"/>
    <property type="match status" value="1"/>
</dbReference>
<dbReference type="CDD" id="cd18137">
    <property type="entry name" value="HLD_clamp_pol_III_gamma_tau"/>
    <property type="match status" value="1"/>
</dbReference>
<evidence type="ECO:0000256" key="5">
    <source>
        <dbReference type="ARBA" id="ARBA00022705"/>
    </source>
</evidence>
<dbReference type="GO" id="GO:0003677">
    <property type="term" value="F:DNA binding"/>
    <property type="evidence" value="ECO:0007669"/>
    <property type="project" value="InterPro"/>
</dbReference>
<dbReference type="PANTHER" id="PTHR11669:SF0">
    <property type="entry name" value="PROTEIN STICHEL-LIKE 2"/>
    <property type="match status" value="1"/>
</dbReference>
<dbReference type="InterPro" id="IPR027417">
    <property type="entry name" value="P-loop_NTPase"/>
</dbReference>
<dbReference type="Pfam" id="PF12169">
    <property type="entry name" value="DNA_pol3_gamma3"/>
    <property type="match status" value="1"/>
</dbReference>
<evidence type="ECO:0000313" key="13">
    <source>
        <dbReference type="EMBL" id="PXX76089.1"/>
    </source>
</evidence>
<proteinExistence type="inferred from homology"/>
<evidence type="ECO:0000256" key="3">
    <source>
        <dbReference type="ARBA" id="ARBA00022679"/>
    </source>
</evidence>
<accession>A0A318KGB7</accession>
<dbReference type="Gene3D" id="1.10.8.60">
    <property type="match status" value="1"/>
</dbReference>
<dbReference type="InterPro" id="IPR001270">
    <property type="entry name" value="ClpA/B"/>
</dbReference>
<keyword evidence="5" id="KW-0235">DNA replication</keyword>
<dbReference type="InterPro" id="IPR012763">
    <property type="entry name" value="DNA_pol_III_sug/sutau_N"/>
</dbReference>
<dbReference type="EC" id="2.7.7.7" evidence="2"/>
<protein>
    <recommendedName>
        <fullName evidence="2">DNA-directed DNA polymerase</fullName>
        <ecNumber evidence="2">2.7.7.7</ecNumber>
    </recommendedName>
</protein>
<evidence type="ECO:0000256" key="10">
    <source>
        <dbReference type="ARBA" id="ARBA00022932"/>
    </source>
</evidence>
<dbReference type="AlphaFoldDB" id="A0A318KGB7"/>
<comment type="similarity">
    <text evidence="1">Belongs to the DnaX/STICHEL family.</text>
</comment>
<evidence type="ECO:0000256" key="6">
    <source>
        <dbReference type="ARBA" id="ARBA00022723"/>
    </source>
</evidence>
<name>A0A318KGB7_9FIRM</name>
<dbReference type="InterPro" id="IPR004622">
    <property type="entry name" value="DNA_pol_HolB"/>
</dbReference>
<dbReference type="InterPro" id="IPR045085">
    <property type="entry name" value="HLD_clamp_pol_III_gamma_tau"/>
</dbReference>
<dbReference type="Pfam" id="PF22608">
    <property type="entry name" value="DNAX_ATPase_lid"/>
    <property type="match status" value="1"/>
</dbReference>
<dbReference type="GO" id="GO:0009360">
    <property type="term" value="C:DNA polymerase III complex"/>
    <property type="evidence" value="ECO:0007669"/>
    <property type="project" value="InterPro"/>
</dbReference>
<evidence type="ECO:0000256" key="1">
    <source>
        <dbReference type="ARBA" id="ARBA00006360"/>
    </source>
</evidence>
<organism evidence="13 14">
    <name type="scientific">Dielma fastidiosa</name>
    <dbReference type="NCBI Taxonomy" id="1034346"/>
    <lineage>
        <taxon>Bacteria</taxon>
        <taxon>Bacillati</taxon>
        <taxon>Bacillota</taxon>
        <taxon>Erysipelotrichia</taxon>
        <taxon>Erysipelotrichales</taxon>
        <taxon>Erysipelotrichaceae</taxon>
        <taxon>Dielma</taxon>
    </lineage>
</organism>
<dbReference type="GO" id="GO:0005524">
    <property type="term" value="F:ATP binding"/>
    <property type="evidence" value="ECO:0007669"/>
    <property type="project" value="UniProtKB-KW"/>
</dbReference>
<dbReference type="InterPro" id="IPR050238">
    <property type="entry name" value="DNA_Rep/Repair_Clamp_Loader"/>
</dbReference>
<dbReference type="NCBIfam" id="TIGR00678">
    <property type="entry name" value="holB"/>
    <property type="match status" value="1"/>
</dbReference>
<dbReference type="InterPro" id="IPR008921">
    <property type="entry name" value="DNA_pol3_clamp-load_cplx_C"/>
</dbReference>
<evidence type="ECO:0000259" key="12">
    <source>
        <dbReference type="SMART" id="SM00382"/>
    </source>
</evidence>
<dbReference type="EMBL" id="QJKH01000015">
    <property type="protein sequence ID" value="PXX76089.1"/>
    <property type="molecule type" value="Genomic_DNA"/>
</dbReference>
<dbReference type="InterPro" id="IPR003593">
    <property type="entry name" value="AAA+_ATPase"/>
</dbReference>
<dbReference type="STRING" id="1034346.GCA_000313565_03118"/>
<keyword evidence="6" id="KW-0479">Metal-binding</keyword>
<dbReference type="RefSeq" id="WP_110370653.1">
    <property type="nucleotide sequence ID" value="NZ_QJKH01000015.1"/>
</dbReference>
<evidence type="ECO:0000313" key="14">
    <source>
        <dbReference type="Proteomes" id="UP000247612"/>
    </source>
</evidence>
<comment type="caution">
    <text evidence="13">The sequence shown here is derived from an EMBL/GenBank/DDBJ whole genome shotgun (WGS) entry which is preliminary data.</text>
</comment>
<keyword evidence="4" id="KW-0548">Nucleotidyltransferase</keyword>
<keyword evidence="14" id="KW-1185">Reference proteome</keyword>
<keyword evidence="10" id="KW-0239">DNA-directed DNA polymerase</keyword>
<dbReference type="Gene3D" id="3.40.50.300">
    <property type="entry name" value="P-loop containing nucleotide triphosphate hydrolases"/>
    <property type="match status" value="1"/>
</dbReference>
<dbReference type="InterPro" id="IPR022754">
    <property type="entry name" value="DNA_pol_III_gamma-3"/>
</dbReference>
<dbReference type="SUPFAM" id="SSF52540">
    <property type="entry name" value="P-loop containing nucleoside triphosphate hydrolases"/>
    <property type="match status" value="1"/>
</dbReference>
<dbReference type="FunFam" id="1.10.8.60:FF:000013">
    <property type="entry name" value="DNA polymerase III subunit gamma/tau"/>
    <property type="match status" value="1"/>
</dbReference>
<dbReference type="PRINTS" id="PR00300">
    <property type="entry name" value="CLPPROTEASEA"/>
</dbReference>
<keyword evidence="9" id="KW-0067">ATP-binding</keyword>
<dbReference type="Gene3D" id="1.20.272.10">
    <property type="match status" value="1"/>
</dbReference>
<dbReference type="GO" id="GO:0006261">
    <property type="term" value="P:DNA-templated DNA replication"/>
    <property type="evidence" value="ECO:0007669"/>
    <property type="project" value="TreeGrafter"/>
</dbReference>
<reference evidence="13 14" key="1">
    <citation type="submission" date="2018-05" db="EMBL/GenBank/DDBJ databases">
        <title>Genomic Encyclopedia of Type Strains, Phase IV (KMG-IV): sequencing the most valuable type-strain genomes for metagenomic binning, comparative biology and taxonomic classification.</title>
        <authorList>
            <person name="Goeker M."/>
        </authorList>
    </citation>
    <scope>NUCLEOTIDE SEQUENCE [LARGE SCALE GENOMIC DNA]</scope>
    <source>
        <strain evidence="13 14">JC118</strain>
    </source>
</reference>
<keyword evidence="3" id="KW-0808">Transferase</keyword>
<dbReference type="GO" id="GO:0008408">
    <property type="term" value="F:3'-5' exonuclease activity"/>
    <property type="evidence" value="ECO:0007669"/>
    <property type="project" value="InterPro"/>
</dbReference>
<evidence type="ECO:0000256" key="4">
    <source>
        <dbReference type="ARBA" id="ARBA00022695"/>
    </source>
</evidence>
<dbReference type="GO" id="GO:0003887">
    <property type="term" value="F:DNA-directed DNA polymerase activity"/>
    <property type="evidence" value="ECO:0007669"/>
    <property type="project" value="UniProtKB-KW"/>
</dbReference>
<dbReference type="NCBIfam" id="NF004046">
    <property type="entry name" value="PRK05563.1"/>
    <property type="match status" value="1"/>
</dbReference>
<dbReference type="GO" id="GO:0046872">
    <property type="term" value="F:metal ion binding"/>
    <property type="evidence" value="ECO:0007669"/>
    <property type="project" value="UniProtKB-KW"/>
</dbReference>
<evidence type="ECO:0000256" key="8">
    <source>
        <dbReference type="ARBA" id="ARBA00022833"/>
    </source>
</evidence>
<evidence type="ECO:0000256" key="7">
    <source>
        <dbReference type="ARBA" id="ARBA00022741"/>
    </source>
</evidence>